<reference evidence="2 3" key="1">
    <citation type="submission" date="2016-10" db="EMBL/GenBank/DDBJ databases">
        <authorList>
            <person name="de Groot N.N."/>
        </authorList>
    </citation>
    <scope>NUCLEOTIDE SEQUENCE [LARGE SCALE GENOMIC DNA]</scope>
    <source>
        <strain evidence="2 3">DSM 12271</strain>
    </source>
</reference>
<dbReference type="Pfam" id="PF07561">
    <property type="entry name" value="DUF1540"/>
    <property type="match status" value="2"/>
</dbReference>
<evidence type="ECO:0000259" key="1">
    <source>
        <dbReference type="Pfam" id="PF07561"/>
    </source>
</evidence>
<organism evidence="2 3">
    <name type="scientific">Clostridium frigidicarnis</name>
    <dbReference type="NCBI Taxonomy" id="84698"/>
    <lineage>
        <taxon>Bacteria</taxon>
        <taxon>Bacillati</taxon>
        <taxon>Bacillota</taxon>
        <taxon>Clostridia</taxon>
        <taxon>Eubacteriales</taxon>
        <taxon>Clostridiaceae</taxon>
        <taxon>Clostridium</taxon>
    </lineage>
</organism>
<dbReference type="Proteomes" id="UP000198619">
    <property type="component" value="Unassembled WGS sequence"/>
</dbReference>
<gene>
    <name evidence="2" type="ORF">SAMN04488528_10541</name>
</gene>
<feature type="domain" description="DUF1540" evidence="1">
    <location>
        <begin position="66"/>
        <end position="102"/>
    </location>
</feature>
<sequence length="105" mass="11057">MNSIICGVSNCSHNKSNVCYSNRVNIGGEGSNNSCDTCCGSFLDEKNYGSLTNNTNGDSQCDCLVCKVESCTHNSNCLCALNSIEVAGNGARLYSETNCASFSSK</sequence>
<dbReference type="STRING" id="84698.SAMN04488528_10541"/>
<dbReference type="RefSeq" id="WP_090043065.1">
    <property type="nucleotide sequence ID" value="NZ_FOKI01000054.1"/>
</dbReference>
<dbReference type="EMBL" id="FOKI01000054">
    <property type="protein sequence ID" value="SFB43113.1"/>
    <property type="molecule type" value="Genomic_DNA"/>
</dbReference>
<dbReference type="AlphaFoldDB" id="A0A1I1B3J2"/>
<dbReference type="InterPro" id="IPR011437">
    <property type="entry name" value="DUF1540"/>
</dbReference>
<feature type="domain" description="DUF1540" evidence="1">
    <location>
        <begin position="4"/>
        <end position="42"/>
    </location>
</feature>
<proteinExistence type="predicted"/>
<accession>A0A1I1B3J2</accession>
<protein>
    <recommendedName>
        <fullName evidence="1">DUF1540 domain-containing protein</fullName>
    </recommendedName>
</protein>
<evidence type="ECO:0000313" key="3">
    <source>
        <dbReference type="Proteomes" id="UP000198619"/>
    </source>
</evidence>
<name>A0A1I1B3J2_9CLOT</name>
<evidence type="ECO:0000313" key="2">
    <source>
        <dbReference type="EMBL" id="SFB43113.1"/>
    </source>
</evidence>
<keyword evidence="3" id="KW-1185">Reference proteome</keyword>
<dbReference type="OrthoDB" id="9792226at2"/>